<protein>
    <submittedName>
        <fullName evidence="2">Uncharacterized protein</fullName>
    </submittedName>
</protein>
<evidence type="ECO:0000313" key="3">
    <source>
        <dbReference type="Proteomes" id="UP000019277"/>
    </source>
</evidence>
<evidence type="ECO:0000313" key="2">
    <source>
        <dbReference type="EMBL" id="EWC62894.1"/>
    </source>
</evidence>
<dbReference type="EMBL" id="AYXG01000068">
    <property type="protein sequence ID" value="EWC62894.1"/>
    <property type="molecule type" value="Genomic_DNA"/>
</dbReference>
<dbReference type="Proteomes" id="UP000019277">
    <property type="component" value="Unassembled WGS sequence"/>
</dbReference>
<sequence>MTPESVSRTTAGEQSATALLTAGPAPGEAAVTVTDAMADGPCGSPR</sequence>
<dbReference type="AlphaFoldDB" id="W7JA18"/>
<comment type="caution">
    <text evidence="2">The sequence shown here is derived from an EMBL/GenBank/DDBJ whole genome shotgun (WGS) entry which is preliminary data.</text>
</comment>
<evidence type="ECO:0000256" key="1">
    <source>
        <dbReference type="SAM" id="MobiDB-lite"/>
    </source>
</evidence>
<feature type="region of interest" description="Disordered" evidence="1">
    <location>
        <begin position="1"/>
        <end position="26"/>
    </location>
</feature>
<feature type="compositionally biased region" description="Polar residues" evidence="1">
    <location>
        <begin position="1"/>
        <end position="18"/>
    </location>
</feature>
<gene>
    <name evidence="2" type="ORF">UO65_1790</name>
</gene>
<dbReference type="STRING" id="909613.UO65_1790"/>
<keyword evidence="3" id="KW-1185">Reference proteome</keyword>
<reference evidence="2 3" key="1">
    <citation type="journal article" date="2014" name="Genome Announc.">
        <title>Draft Genome Sequence of the Antitrypanosomally Active Sponge-Associated Bacterium Actinokineospora sp. Strain EG49.</title>
        <authorList>
            <person name="Harjes J."/>
            <person name="Ryu T."/>
            <person name="Abdelmohsen U.R."/>
            <person name="Moitinho-Silva L."/>
            <person name="Horn H."/>
            <person name="Ravasi T."/>
            <person name="Hentschel U."/>
        </authorList>
    </citation>
    <scope>NUCLEOTIDE SEQUENCE [LARGE SCALE GENOMIC DNA]</scope>
    <source>
        <strain evidence="2 3">EG49</strain>
    </source>
</reference>
<proteinExistence type="predicted"/>
<organism evidence="2 3">
    <name type="scientific">Actinokineospora spheciospongiae</name>
    <dbReference type="NCBI Taxonomy" id="909613"/>
    <lineage>
        <taxon>Bacteria</taxon>
        <taxon>Bacillati</taxon>
        <taxon>Actinomycetota</taxon>
        <taxon>Actinomycetes</taxon>
        <taxon>Pseudonocardiales</taxon>
        <taxon>Pseudonocardiaceae</taxon>
        <taxon>Actinokineospora</taxon>
    </lineage>
</organism>
<accession>W7JA18</accession>
<name>W7JA18_9PSEU</name>